<dbReference type="Proteomes" id="UP001422759">
    <property type="component" value="Unassembled WGS sequence"/>
</dbReference>
<dbReference type="InterPro" id="IPR052016">
    <property type="entry name" value="Bact_Sigma-Reg"/>
</dbReference>
<feature type="compositionally biased region" description="Basic residues" evidence="2">
    <location>
        <begin position="95"/>
        <end position="109"/>
    </location>
</feature>
<dbReference type="Pfam" id="PF07228">
    <property type="entry name" value="SpoIIE"/>
    <property type="match status" value="1"/>
</dbReference>
<dbReference type="InterPro" id="IPR003594">
    <property type="entry name" value="HATPase_dom"/>
</dbReference>
<evidence type="ECO:0000313" key="5">
    <source>
        <dbReference type="Proteomes" id="UP001422759"/>
    </source>
</evidence>
<evidence type="ECO:0000259" key="3">
    <source>
        <dbReference type="SMART" id="SM00331"/>
    </source>
</evidence>
<keyword evidence="5" id="KW-1185">Reference proteome</keyword>
<accession>A0ABN2ZYE3</accession>
<dbReference type="PANTHER" id="PTHR43156">
    <property type="entry name" value="STAGE II SPORULATION PROTEIN E-RELATED"/>
    <property type="match status" value="1"/>
</dbReference>
<feature type="region of interest" description="Disordered" evidence="2">
    <location>
        <begin position="1"/>
        <end position="33"/>
    </location>
</feature>
<dbReference type="SMART" id="SM00331">
    <property type="entry name" value="PP2C_SIG"/>
    <property type="match status" value="1"/>
</dbReference>
<protein>
    <submittedName>
        <fullName evidence="4">SpoIIE family protein phosphatase</fullName>
    </submittedName>
</protein>
<feature type="domain" description="PPM-type phosphatase" evidence="3">
    <location>
        <begin position="286"/>
        <end position="497"/>
    </location>
</feature>
<dbReference type="SUPFAM" id="SSF81606">
    <property type="entry name" value="PP2C-like"/>
    <property type="match status" value="1"/>
</dbReference>
<feature type="compositionally biased region" description="Pro residues" evidence="2">
    <location>
        <begin position="13"/>
        <end position="29"/>
    </location>
</feature>
<sequence length="624" mass="67082">MRDPLKPQAGQPPAVPAQRRPPSPLPGPSALPGTAERMAYLESASRRINSSLDLTATLRNLGKVLVPSLADAAVLHLRDPLPGGERDPGQPTALRLHHSHGTRLGRRSGTRTIRPGGPLARVLSQQLPAGPVVLGTPSAARLRPLLEELYGARTLGRLAAGTALLALPLRGRKAVLGLLVLIRRPGKGAGPGVDHATDSPRVHAFTRAGHEHPEPPEPARPTAFDLTSAFDLASAFDATDSATAGHLATQGGLAVDTALRYTREWEIADQLQRSMLPTHLPQRHGVRLAHRYLPSESGAQVGGDWYDSVPLPGNRVALIVGDVMGHSLTSAAIMGQLRTSAQTLAALDLPPHEVLYHLDEQAQRLGREQHLATCVYAVYDPIANRLVIANAGHVPPVLVQPDGRTELLDLPPGAPIGVGGVDFTSVELPAPPGSALLLFTDGLVESRRRSLTTGLEMLRARISTAHRHSPEHLCQEALRILPPGERADDIALLAAAFDGIPAEDVAYWFLQPRHETPGRARRLAGHALRRWGLEQLAENTELMVSELVTNAIQHATRPVTLRLVRTSVLRCEVGDDSPLLPRARRAGPDEERGRGLQIVAKCAERWGATRLGAGKVVWFEQRLP</sequence>
<evidence type="ECO:0000256" key="1">
    <source>
        <dbReference type="ARBA" id="ARBA00022801"/>
    </source>
</evidence>
<feature type="region of interest" description="Disordered" evidence="2">
    <location>
        <begin position="80"/>
        <end position="115"/>
    </location>
</feature>
<reference evidence="4 5" key="1">
    <citation type="journal article" date="2019" name="Int. J. Syst. Evol. Microbiol.">
        <title>The Global Catalogue of Microorganisms (GCM) 10K type strain sequencing project: providing services to taxonomists for standard genome sequencing and annotation.</title>
        <authorList>
            <consortium name="The Broad Institute Genomics Platform"/>
            <consortium name="The Broad Institute Genome Sequencing Center for Infectious Disease"/>
            <person name="Wu L."/>
            <person name="Ma J."/>
        </authorList>
    </citation>
    <scope>NUCLEOTIDE SEQUENCE [LARGE SCALE GENOMIC DNA]</scope>
    <source>
        <strain evidence="4 5">JCM 14560</strain>
    </source>
</reference>
<comment type="caution">
    <text evidence="4">The sequence shown here is derived from an EMBL/GenBank/DDBJ whole genome shotgun (WGS) entry which is preliminary data.</text>
</comment>
<dbReference type="Pfam" id="PF13581">
    <property type="entry name" value="HATPase_c_2"/>
    <property type="match status" value="1"/>
</dbReference>
<gene>
    <name evidence="4" type="ORF">GCM10009760_43000</name>
</gene>
<dbReference type="Gene3D" id="3.30.450.40">
    <property type="match status" value="1"/>
</dbReference>
<evidence type="ECO:0000256" key="2">
    <source>
        <dbReference type="SAM" id="MobiDB-lite"/>
    </source>
</evidence>
<dbReference type="InterPro" id="IPR001932">
    <property type="entry name" value="PPM-type_phosphatase-like_dom"/>
</dbReference>
<dbReference type="PANTHER" id="PTHR43156:SF2">
    <property type="entry name" value="STAGE II SPORULATION PROTEIN E"/>
    <property type="match status" value="1"/>
</dbReference>
<dbReference type="RefSeq" id="WP_344467523.1">
    <property type="nucleotide sequence ID" value="NZ_BAAANT010000027.1"/>
</dbReference>
<organism evidence="4 5">
    <name type="scientific">Kitasatospora kazusensis</name>
    <dbReference type="NCBI Taxonomy" id="407974"/>
    <lineage>
        <taxon>Bacteria</taxon>
        <taxon>Bacillati</taxon>
        <taxon>Actinomycetota</taxon>
        <taxon>Actinomycetes</taxon>
        <taxon>Kitasatosporales</taxon>
        <taxon>Streptomycetaceae</taxon>
        <taxon>Kitasatospora</taxon>
    </lineage>
</organism>
<dbReference type="InterPro" id="IPR036890">
    <property type="entry name" value="HATPase_C_sf"/>
</dbReference>
<dbReference type="Gene3D" id="3.60.40.10">
    <property type="entry name" value="PPM-type phosphatase domain"/>
    <property type="match status" value="1"/>
</dbReference>
<name>A0ABN2ZYE3_9ACTN</name>
<keyword evidence="1" id="KW-0378">Hydrolase</keyword>
<evidence type="ECO:0000313" key="4">
    <source>
        <dbReference type="EMBL" id="GAA2149639.1"/>
    </source>
</evidence>
<dbReference type="InterPro" id="IPR029016">
    <property type="entry name" value="GAF-like_dom_sf"/>
</dbReference>
<dbReference type="EMBL" id="BAAANT010000027">
    <property type="protein sequence ID" value="GAA2149639.1"/>
    <property type="molecule type" value="Genomic_DNA"/>
</dbReference>
<proteinExistence type="predicted"/>
<dbReference type="InterPro" id="IPR036457">
    <property type="entry name" value="PPM-type-like_dom_sf"/>
</dbReference>
<dbReference type="Gene3D" id="3.30.565.10">
    <property type="entry name" value="Histidine kinase-like ATPase, C-terminal domain"/>
    <property type="match status" value="1"/>
</dbReference>
<dbReference type="CDD" id="cd16936">
    <property type="entry name" value="HATPase_RsbW-like"/>
    <property type="match status" value="1"/>
</dbReference>